<gene>
    <name evidence="2" type="ORF">M6B38_305880</name>
    <name evidence="1" type="ORF">M6B38_340935</name>
</gene>
<dbReference type="Proteomes" id="UP001140949">
    <property type="component" value="Unassembled WGS sequence"/>
</dbReference>
<dbReference type="EMBL" id="JANAVB010015400">
    <property type="protein sequence ID" value="KAJ6833131.1"/>
    <property type="molecule type" value="Genomic_DNA"/>
</dbReference>
<protein>
    <submittedName>
        <fullName evidence="1">Uncharacterized protein</fullName>
    </submittedName>
</protein>
<dbReference type="EMBL" id="JANAVB010008473">
    <property type="protein sequence ID" value="KAJ6841595.1"/>
    <property type="molecule type" value="Genomic_DNA"/>
</dbReference>
<evidence type="ECO:0000313" key="1">
    <source>
        <dbReference type="EMBL" id="KAJ6833131.1"/>
    </source>
</evidence>
<comment type="caution">
    <text evidence="1">The sequence shown here is derived from an EMBL/GenBank/DDBJ whole genome shotgun (WGS) entry which is preliminary data.</text>
</comment>
<accession>A0AAX6GXT8</accession>
<dbReference type="AlphaFoldDB" id="A0AAX6GXT8"/>
<sequence length="87" mass="9880">MATVMTDPLATRRSLFEFVRSGLGLLFDFFIKNSSSRLIHLLGIRHRLIASTRGLLESQLLDSISTSNSRDLITVNRWKFKISCPDP</sequence>
<evidence type="ECO:0000313" key="2">
    <source>
        <dbReference type="EMBL" id="KAJ6841595.1"/>
    </source>
</evidence>
<organism evidence="1 3">
    <name type="scientific">Iris pallida</name>
    <name type="common">Sweet iris</name>
    <dbReference type="NCBI Taxonomy" id="29817"/>
    <lineage>
        <taxon>Eukaryota</taxon>
        <taxon>Viridiplantae</taxon>
        <taxon>Streptophyta</taxon>
        <taxon>Embryophyta</taxon>
        <taxon>Tracheophyta</taxon>
        <taxon>Spermatophyta</taxon>
        <taxon>Magnoliopsida</taxon>
        <taxon>Liliopsida</taxon>
        <taxon>Asparagales</taxon>
        <taxon>Iridaceae</taxon>
        <taxon>Iridoideae</taxon>
        <taxon>Irideae</taxon>
        <taxon>Iris</taxon>
    </lineage>
</organism>
<evidence type="ECO:0000313" key="3">
    <source>
        <dbReference type="Proteomes" id="UP001140949"/>
    </source>
</evidence>
<keyword evidence="3" id="KW-1185">Reference proteome</keyword>
<proteinExistence type="predicted"/>
<name>A0AAX6GXT8_IRIPA</name>
<reference evidence="1" key="2">
    <citation type="submission" date="2023-04" db="EMBL/GenBank/DDBJ databases">
        <authorList>
            <person name="Bruccoleri R.E."/>
            <person name="Oakeley E.J."/>
            <person name="Faust A.-M."/>
            <person name="Dessus-Babus S."/>
            <person name="Altorfer M."/>
            <person name="Burckhardt D."/>
            <person name="Oertli M."/>
            <person name="Naumann U."/>
            <person name="Petersen F."/>
            <person name="Wong J."/>
        </authorList>
    </citation>
    <scope>NUCLEOTIDE SEQUENCE</scope>
    <source>
        <strain evidence="1">GSM-AAB239-AS_SAM_17_03QT</strain>
        <tissue evidence="1">Leaf</tissue>
    </source>
</reference>
<reference evidence="1" key="1">
    <citation type="journal article" date="2023" name="GigaByte">
        <title>Genome assembly of the bearded iris, Iris pallida Lam.</title>
        <authorList>
            <person name="Bruccoleri R.E."/>
            <person name="Oakeley E.J."/>
            <person name="Faust A.M.E."/>
            <person name="Altorfer M."/>
            <person name="Dessus-Babus S."/>
            <person name="Burckhardt D."/>
            <person name="Oertli M."/>
            <person name="Naumann U."/>
            <person name="Petersen F."/>
            <person name="Wong J."/>
        </authorList>
    </citation>
    <scope>NUCLEOTIDE SEQUENCE</scope>
    <source>
        <strain evidence="1">GSM-AAB239-AS_SAM_17_03QT</strain>
    </source>
</reference>